<name>A0A2W7TV59_9FLAO</name>
<gene>
    <name evidence="1" type="ORF">DOS84_05975</name>
</gene>
<dbReference type="RefSeq" id="WP_111409206.1">
    <property type="nucleotide sequence ID" value="NZ_QKXH01000003.1"/>
</dbReference>
<protein>
    <recommendedName>
        <fullName evidence="3">DUF937 domain-containing protein</fullName>
    </recommendedName>
</protein>
<dbReference type="Proteomes" id="UP000249177">
    <property type="component" value="Unassembled WGS sequence"/>
</dbReference>
<reference evidence="1 2" key="1">
    <citation type="submission" date="2018-06" db="EMBL/GenBank/DDBJ databases">
        <title>Flavobacterium sp IMCC34762, genome.</title>
        <authorList>
            <person name="Joung Y."/>
            <person name="Cho J."/>
            <person name="Song J."/>
        </authorList>
    </citation>
    <scope>NUCLEOTIDE SEQUENCE [LARGE SCALE GENOMIC DNA]</scope>
    <source>
        <strain evidence="1 2">IMCC34762</strain>
    </source>
</reference>
<evidence type="ECO:0000313" key="2">
    <source>
        <dbReference type="Proteomes" id="UP000249177"/>
    </source>
</evidence>
<organism evidence="1 2">
    <name type="scientific">Flavobacterium aquariorum</name>
    <dbReference type="NCBI Taxonomy" id="2217670"/>
    <lineage>
        <taxon>Bacteria</taxon>
        <taxon>Pseudomonadati</taxon>
        <taxon>Bacteroidota</taxon>
        <taxon>Flavobacteriia</taxon>
        <taxon>Flavobacteriales</taxon>
        <taxon>Flavobacteriaceae</taxon>
        <taxon>Flavobacterium</taxon>
    </lineage>
</organism>
<dbReference type="EMBL" id="QKXH01000003">
    <property type="protein sequence ID" value="PZX94171.1"/>
    <property type="molecule type" value="Genomic_DNA"/>
</dbReference>
<dbReference type="InterPro" id="IPR009282">
    <property type="entry name" value="DUF937"/>
</dbReference>
<dbReference type="Pfam" id="PF06078">
    <property type="entry name" value="DUF937"/>
    <property type="match status" value="1"/>
</dbReference>
<evidence type="ECO:0008006" key="3">
    <source>
        <dbReference type="Google" id="ProtNLM"/>
    </source>
</evidence>
<evidence type="ECO:0000313" key="1">
    <source>
        <dbReference type="EMBL" id="PZX94171.1"/>
    </source>
</evidence>
<keyword evidence="2" id="KW-1185">Reference proteome</keyword>
<accession>A0A2W7TV59</accession>
<comment type="caution">
    <text evidence="1">The sequence shown here is derived from an EMBL/GenBank/DDBJ whole genome shotgun (WGS) entry which is preliminary data.</text>
</comment>
<sequence>MFEQLTQLVQQFGQEAVVNNNAVPNEHNEAVLSEAGNSIFSSLQKMASEGGIEKLAGLLQGNNAQDPSNPTVQQITQQLTGSLGEKFGLNNSDAAGVAGSMIPQILGGLVKKANDPNDSFQITDLIGAISGDGTQTSGIMDTISKYGTQFGLDQNADGKLDMDDAIAVTKSSGGIGGFLGKLFGK</sequence>
<dbReference type="AlphaFoldDB" id="A0A2W7TV59"/>
<proteinExistence type="predicted"/>
<dbReference type="OrthoDB" id="982085at2"/>